<evidence type="ECO:0000256" key="2">
    <source>
        <dbReference type="ARBA" id="ARBA00023015"/>
    </source>
</evidence>
<organism evidence="6 7">
    <name type="scientific">Parasedimentitalea marina</name>
    <dbReference type="NCBI Taxonomy" id="2483033"/>
    <lineage>
        <taxon>Bacteria</taxon>
        <taxon>Pseudomonadati</taxon>
        <taxon>Pseudomonadota</taxon>
        <taxon>Alphaproteobacteria</taxon>
        <taxon>Rhodobacterales</taxon>
        <taxon>Paracoccaceae</taxon>
        <taxon>Parasedimentitalea</taxon>
    </lineage>
</organism>
<dbReference type="Gene3D" id="3.40.190.290">
    <property type="match status" value="1"/>
</dbReference>
<evidence type="ECO:0000256" key="3">
    <source>
        <dbReference type="ARBA" id="ARBA00023125"/>
    </source>
</evidence>
<dbReference type="Gene3D" id="1.10.10.10">
    <property type="entry name" value="Winged helix-like DNA-binding domain superfamily/Winged helix DNA-binding domain"/>
    <property type="match status" value="1"/>
</dbReference>
<keyword evidence="2" id="KW-0805">Transcription regulation</keyword>
<accession>A0A3T0N7E2</accession>
<keyword evidence="3" id="KW-0238">DNA-binding</keyword>
<evidence type="ECO:0000256" key="4">
    <source>
        <dbReference type="ARBA" id="ARBA00023163"/>
    </source>
</evidence>
<dbReference type="CDD" id="cd08422">
    <property type="entry name" value="PBP2_CrgA_like"/>
    <property type="match status" value="1"/>
</dbReference>
<evidence type="ECO:0000256" key="1">
    <source>
        <dbReference type="ARBA" id="ARBA00009437"/>
    </source>
</evidence>
<comment type="similarity">
    <text evidence="1">Belongs to the LysR transcriptional regulatory family.</text>
</comment>
<dbReference type="InterPro" id="IPR036388">
    <property type="entry name" value="WH-like_DNA-bd_sf"/>
</dbReference>
<gene>
    <name evidence="6" type="ORF">EBB79_19735</name>
</gene>
<dbReference type="GO" id="GO:0003700">
    <property type="term" value="F:DNA-binding transcription factor activity"/>
    <property type="evidence" value="ECO:0007669"/>
    <property type="project" value="InterPro"/>
</dbReference>
<dbReference type="EMBL" id="CP033219">
    <property type="protein sequence ID" value="AZV79891.1"/>
    <property type="molecule type" value="Genomic_DNA"/>
</dbReference>
<name>A0A3T0N7E2_9RHOB</name>
<dbReference type="OrthoDB" id="9813056at2"/>
<dbReference type="Proteomes" id="UP000283063">
    <property type="component" value="Chromosome"/>
</dbReference>
<sequence>MLNLKPIRVFLEIASLQSFTAASQSLRMTPATVTRIIARLEEDLGQQLLLRTTRRVSLTSAGALVAARYRPLIEEFDRIKEELERETHPHRGRLIISAPLSFGIGLMPRLVNSFQLAYPNIELVISMTDRFVDIFEENCDLAIRLSEPLTDKTGIWRKICEIPRHVVASKVFFETNPRPDSPENLDRKNCLSYGHNKEAETWKLRNGAMRRKVTAGSSLISNNGNFLYSMIMADTGIAVLPEFIVSQGLKNGSIEHVLPDWTAEPLWLSLYYPPYEAFPPLVATFTDFFEAFLADLDGFDFSDV</sequence>
<dbReference type="GO" id="GO:0043565">
    <property type="term" value="F:sequence-specific DNA binding"/>
    <property type="evidence" value="ECO:0007669"/>
    <property type="project" value="TreeGrafter"/>
</dbReference>
<dbReference type="InterPro" id="IPR036390">
    <property type="entry name" value="WH_DNA-bd_sf"/>
</dbReference>
<dbReference type="InterPro" id="IPR005119">
    <property type="entry name" value="LysR_subst-bd"/>
</dbReference>
<evidence type="ECO:0000313" key="6">
    <source>
        <dbReference type="EMBL" id="AZV79891.1"/>
    </source>
</evidence>
<dbReference type="FunFam" id="1.10.10.10:FF:000001">
    <property type="entry name" value="LysR family transcriptional regulator"/>
    <property type="match status" value="1"/>
</dbReference>
<dbReference type="PANTHER" id="PTHR30537">
    <property type="entry name" value="HTH-TYPE TRANSCRIPTIONAL REGULATOR"/>
    <property type="match status" value="1"/>
</dbReference>
<feature type="domain" description="HTH lysR-type" evidence="5">
    <location>
        <begin position="2"/>
        <end position="59"/>
    </location>
</feature>
<evidence type="ECO:0000259" key="5">
    <source>
        <dbReference type="PROSITE" id="PS50931"/>
    </source>
</evidence>
<keyword evidence="7" id="KW-1185">Reference proteome</keyword>
<keyword evidence="4" id="KW-0804">Transcription</keyword>
<dbReference type="SUPFAM" id="SSF46785">
    <property type="entry name" value="Winged helix' DNA-binding domain"/>
    <property type="match status" value="1"/>
</dbReference>
<dbReference type="InterPro" id="IPR058163">
    <property type="entry name" value="LysR-type_TF_proteobact-type"/>
</dbReference>
<dbReference type="InterPro" id="IPR000847">
    <property type="entry name" value="LysR_HTH_N"/>
</dbReference>
<dbReference type="Pfam" id="PF03466">
    <property type="entry name" value="LysR_substrate"/>
    <property type="match status" value="1"/>
</dbReference>
<dbReference type="RefSeq" id="WP_127750480.1">
    <property type="nucleotide sequence ID" value="NZ_CP033219.1"/>
</dbReference>
<dbReference type="SUPFAM" id="SSF53850">
    <property type="entry name" value="Periplasmic binding protein-like II"/>
    <property type="match status" value="1"/>
</dbReference>
<proteinExistence type="inferred from homology"/>
<evidence type="ECO:0000313" key="7">
    <source>
        <dbReference type="Proteomes" id="UP000283063"/>
    </source>
</evidence>
<dbReference type="PROSITE" id="PS50931">
    <property type="entry name" value="HTH_LYSR"/>
    <property type="match status" value="1"/>
</dbReference>
<protein>
    <submittedName>
        <fullName evidence="6">LysR family transcriptional regulator</fullName>
    </submittedName>
</protein>
<dbReference type="GO" id="GO:0006351">
    <property type="term" value="P:DNA-templated transcription"/>
    <property type="evidence" value="ECO:0007669"/>
    <property type="project" value="TreeGrafter"/>
</dbReference>
<dbReference type="PANTHER" id="PTHR30537:SF5">
    <property type="entry name" value="HTH-TYPE TRANSCRIPTIONAL ACTIVATOR TTDR-RELATED"/>
    <property type="match status" value="1"/>
</dbReference>
<dbReference type="AlphaFoldDB" id="A0A3T0N7E2"/>
<dbReference type="KEGG" id="sedi:EBB79_19735"/>
<reference evidence="6 7" key="1">
    <citation type="submission" date="2018-10" db="EMBL/GenBank/DDBJ databases">
        <title>Parasedimentitalea marina sp. nov., a psychrophilic bacterium isolated from deep seawater of the New Britain Trench.</title>
        <authorList>
            <person name="Cao J."/>
        </authorList>
    </citation>
    <scope>NUCLEOTIDE SEQUENCE [LARGE SCALE GENOMIC DNA]</scope>
    <source>
        <strain evidence="6 7">W43</strain>
    </source>
</reference>
<dbReference type="Pfam" id="PF00126">
    <property type="entry name" value="HTH_1"/>
    <property type="match status" value="1"/>
</dbReference>